<reference evidence="5" key="1">
    <citation type="submission" date="2015-03" db="EMBL/GenBank/DDBJ databases">
        <authorList>
            <consortium name="Pathogen Informatics"/>
        </authorList>
    </citation>
    <scope>NUCLEOTIDE SEQUENCE [LARGE SCALE GENOMIC DNA]</scope>
    <source>
        <strain evidence="5">A125KOH2</strain>
    </source>
</reference>
<proteinExistence type="predicted"/>
<organism evidence="2 5">
    <name type="scientific">Yersinia pekkanenii</name>
    <dbReference type="NCBI Taxonomy" id="1288385"/>
    <lineage>
        <taxon>Bacteria</taxon>
        <taxon>Pseudomonadati</taxon>
        <taxon>Pseudomonadota</taxon>
        <taxon>Gammaproteobacteria</taxon>
        <taxon>Enterobacterales</taxon>
        <taxon>Yersiniaceae</taxon>
        <taxon>Yersinia</taxon>
    </lineage>
</organism>
<protein>
    <submittedName>
        <fullName evidence="2">Uncharacterized protein</fullName>
    </submittedName>
</protein>
<evidence type="ECO:0000313" key="4">
    <source>
        <dbReference type="Proteomes" id="UP000044625"/>
    </source>
</evidence>
<reference evidence="3 4" key="3">
    <citation type="submission" date="2015-03" db="EMBL/GenBank/DDBJ databases">
        <authorList>
            <consortium name="Pathogen Informatics"/>
            <person name="Murphy D."/>
        </authorList>
    </citation>
    <scope>NUCLEOTIDE SEQUENCE [LARGE SCALE GENOMIC DNA]</scope>
    <source>
        <strain evidence="4">type strain: CIP110230</strain>
        <strain evidence="3">Type strain: CIP110230</strain>
    </source>
</reference>
<keyword evidence="4" id="KW-1185">Reference proteome</keyword>
<dbReference type="Proteomes" id="UP000044625">
    <property type="component" value="Unassembled WGS sequence"/>
</dbReference>
<dbReference type="RefSeq" id="WP_167337946.1">
    <property type="nucleotide sequence ID" value="NZ_CAWMMU010000027.1"/>
</dbReference>
<evidence type="ECO:0000313" key="2">
    <source>
        <dbReference type="EMBL" id="CNI45898.1"/>
    </source>
</evidence>
<dbReference type="EMBL" id="CWJL01000027">
    <property type="protein sequence ID" value="CRY68839.1"/>
    <property type="molecule type" value="Genomic_DNA"/>
</dbReference>
<reference evidence="2" key="2">
    <citation type="submission" date="2015-03" db="EMBL/GenBank/DDBJ databases">
        <authorList>
            <person name="Murphy D."/>
        </authorList>
    </citation>
    <scope>NUCLEOTIDE SEQUENCE [LARGE SCALE GENOMIC DNA]</scope>
    <source>
        <strain evidence="2">A125KOH2</strain>
    </source>
</reference>
<sequence length="45" mass="5039">MKKKQDTPGKQPVTPDSETGSFLPESVLSEIKRRQRKKAKEAPEG</sequence>
<feature type="region of interest" description="Disordered" evidence="1">
    <location>
        <begin position="1"/>
        <end position="45"/>
    </location>
</feature>
<gene>
    <name evidence="2" type="ORF">ERS008529_04092</name>
    <name evidence="3" type="ORF">ERS137968_03968</name>
</gene>
<evidence type="ECO:0000313" key="5">
    <source>
        <dbReference type="Proteomes" id="UP000045840"/>
    </source>
</evidence>
<dbReference type="EMBL" id="CQAZ01000052">
    <property type="protein sequence ID" value="CNI45898.1"/>
    <property type="molecule type" value="Genomic_DNA"/>
</dbReference>
<evidence type="ECO:0000256" key="1">
    <source>
        <dbReference type="SAM" id="MobiDB-lite"/>
    </source>
</evidence>
<dbReference type="AlphaFoldDB" id="A0A0T9R5I2"/>
<accession>A0A0T9R5I2</accession>
<evidence type="ECO:0000313" key="3">
    <source>
        <dbReference type="EMBL" id="CRY68839.1"/>
    </source>
</evidence>
<name>A0A0T9R5I2_9GAMM</name>
<dbReference type="Proteomes" id="UP000045840">
    <property type="component" value="Unassembled WGS sequence"/>
</dbReference>